<dbReference type="HAMAP" id="MF_00147_B">
    <property type="entry name" value="TIM_B"/>
    <property type="match status" value="1"/>
</dbReference>
<dbReference type="GO" id="GO:0004807">
    <property type="term" value="F:triose-phosphate isomerase activity"/>
    <property type="evidence" value="ECO:0007669"/>
    <property type="project" value="UniProtKB-UniRule"/>
</dbReference>
<dbReference type="OrthoDB" id="9809429at2"/>
<keyword evidence="9" id="KW-1185">Reference proteome</keyword>
<gene>
    <name evidence="6 8" type="primary">tpiA</name>
    <name evidence="8" type="ORF">MMELEA_03020</name>
</gene>
<dbReference type="Gene3D" id="3.20.20.70">
    <property type="entry name" value="Aldolase class I"/>
    <property type="match status" value="1"/>
</dbReference>
<sequence length="252" mass="28534">MKKLFFMANWKCNINTAKTIEFMKEFDKLYKELVKNTDKELIFNNNEIVIAPSLVSLGVFKSPLIPKIPNLELGAQNVSAYGYGPYTGEVCAEMLHALDVKYVIVGHCERRKHCKEDDELVYKKVKNVINANMIPIICVGESEEENKTEKTKQIIEKQILNAIKDLDYEKLIISYEPTWAVGSHAAIPDQANEICKFIKKITSNKCKVLYGGSVNIKNVDKLASQEYIDGFLIGTASLNPKEFLEITTCEID</sequence>
<feature type="binding site" evidence="6">
    <location>
        <position position="182"/>
    </location>
    <ligand>
        <name>substrate</name>
    </ligand>
</feature>
<dbReference type="PROSITE" id="PS51440">
    <property type="entry name" value="TIM_2"/>
    <property type="match status" value="1"/>
</dbReference>
<keyword evidence="3 6" id="KW-0963">Cytoplasm</keyword>
<dbReference type="GO" id="GO:0046166">
    <property type="term" value="P:glyceraldehyde-3-phosphate biosynthetic process"/>
    <property type="evidence" value="ECO:0007669"/>
    <property type="project" value="TreeGrafter"/>
</dbReference>
<dbReference type="PATRIC" id="fig|1264554.4.peg.258"/>
<dbReference type="AlphaFoldDB" id="A0A0F5H110"/>
<dbReference type="PANTHER" id="PTHR21139">
    <property type="entry name" value="TRIOSEPHOSPHATE ISOMERASE"/>
    <property type="match status" value="1"/>
</dbReference>
<comment type="subcellular location">
    <subcellularLocation>
        <location evidence="6 7">Cytoplasm</location>
    </subcellularLocation>
</comment>
<protein>
    <recommendedName>
        <fullName evidence="6 7">Triosephosphate isomerase</fullName>
        <shortName evidence="6">TIM</shortName>
        <shortName evidence="6">TPI</shortName>
        <ecNumber evidence="6 7">5.3.1.1</ecNumber>
    </recommendedName>
    <alternativeName>
        <fullName evidence="6">Triose-phosphate isomerase</fullName>
    </alternativeName>
</protein>
<dbReference type="InterPro" id="IPR022896">
    <property type="entry name" value="TrioseP_Isoase_bac/euk"/>
</dbReference>
<evidence type="ECO:0000256" key="4">
    <source>
        <dbReference type="ARBA" id="ARBA00023152"/>
    </source>
</evidence>
<dbReference type="InterPro" id="IPR000652">
    <property type="entry name" value="Triosephosphate_isomerase"/>
</dbReference>
<proteinExistence type="inferred from homology"/>
<evidence type="ECO:0000256" key="3">
    <source>
        <dbReference type="ARBA" id="ARBA00022490"/>
    </source>
</evidence>
<dbReference type="GO" id="GO:0006094">
    <property type="term" value="P:gluconeogenesis"/>
    <property type="evidence" value="ECO:0007669"/>
    <property type="project" value="UniProtKB-UniRule"/>
</dbReference>
<dbReference type="UniPathway" id="UPA00138"/>
<dbReference type="EC" id="5.3.1.1" evidence="6 7"/>
<dbReference type="Pfam" id="PF00121">
    <property type="entry name" value="TIM"/>
    <property type="match status" value="1"/>
</dbReference>
<keyword evidence="4 6" id="KW-0324">Glycolysis</keyword>
<comment type="caution">
    <text evidence="6">Lacks conserved residue(s) required for the propagation of feature annotation.</text>
</comment>
<evidence type="ECO:0000256" key="7">
    <source>
        <dbReference type="RuleBase" id="RU363013"/>
    </source>
</evidence>
<evidence type="ECO:0000256" key="5">
    <source>
        <dbReference type="ARBA" id="ARBA00023235"/>
    </source>
</evidence>
<dbReference type="InterPro" id="IPR013785">
    <property type="entry name" value="Aldolase_TIM"/>
</dbReference>
<feature type="active site" description="Proton acceptor" evidence="6">
    <location>
        <position position="176"/>
    </location>
</feature>
<comment type="pathway">
    <text evidence="6 7">Carbohydrate biosynthesis; gluconeogenesis.</text>
</comment>
<reference evidence="8 9" key="1">
    <citation type="submission" date="2015-03" db="EMBL/GenBank/DDBJ databases">
        <title>Genome sequence of Mycoplasma meleagridis strain ATCC 25294.</title>
        <authorList>
            <person name="Yacoub E."/>
            <person name="Blanchard A."/>
            <person name="Sirand-Pugnet P."/>
            <person name="Mardassi B.B.A."/>
        </authorList>
    </citation>
    <scope>NUCLEOTIDE SEQUENCE [LARGE SCALE GENOMIC DNA]</scope>
    <source>
        <strain evidence="8 9">ATCC 25294</strain>
    </source>
</reference>
<evidence type="ECO:0000313" key="9">
    <source>
        <dbReference type="Proteomes" id="UP000033750"/>
    </source>
</evidence>
<dbReference type="GO" id="GO:0006096">
    <property type="term" value="P:glycolytic process"/>
    <property type="evidence" value="ECO:0007669"/>
    <property type="project" value="UniProtKB-UniRule"/>
</dbReference>
<accession>A0A0F5H110</accession>
<dbReference type="Proteomes" id="UP000033750">
    <property type="component" value="Unassembled WGS sequence"/>
</dbReference>
<evidence type="ECO:0000313" key="8">
    <source>
        <dbReference type="EMBL" id="KKB26989.1"/>
    </source>
</evidence>
<feature type="binding site" evidence="6">
    <location>
        <position position="213"/>
    </location>
    <ligand>
        <name>substrate</name>
    </ligand>
</feature>
<comment type="function">
    <text evidence="6">Involved in the gluconeogenesis. Catalyzes stereospecifically the conversion of dihydroxyacetone phosphate (DHAP) to D-glyceraldehyde-3-phosphate (G3P).</text>
</comment>
<dbReference type="SUPFAM" id="SSF51351">
    <property type="entry name" value="Triosephosphate isomerase (TIM)"/>
    <property type="match status" value="1"/>
</dbReference>
<dbReference type="InterPro" id="IPR035990">
    <property type="entry name" value="TIM_sf"/>
</dbReference>
<dbReference type="RefSeq" id="WP_046096745.1">
    <property type="nucleotide sequence ID" value="NZ_JZXN01000011.1"/>
</dbReference>
<evidence type="ECO:0000256" key="1">
    <source>
        <dbReference type="ARBA" id="ARBA00007422"/>
    </source>
</evidence>
<feature type="binding site" evidence="6">
    <location>
        <begin position="9"/>
        <end position="11"/>
    </location>
    <ligand>
        <name>substrate</name>
    </ligand>
</feature>
<feature type="active site" description="Electrophile" evidence="6">
    <location>
        <position position="107"/>
    </location>
</feature>
<keyword evidence="5 6" id="KW-0413">Isomerase</keyword>
<comment type="pathway">
    <text evidence="6 7">Carbohydrate degradation; glycolysis; D-glyceraldehyde 3-phosphate from glycerone phosphate: step 1/1.</text>
</comment>
<comment type="caution">
    <text evidence="8">The sequence shown here is derived from an EMBL/GenBank/DDBJ whole genome shotgun (WGS) entry which is preliminary data.</text>
</comment>
<organism evidence="8 9">
    <name type="scientific">Mycoplasmopsis meleagridis ATCC 25294</name>
    <dbReference type="NCBI Taxonomy" id="1264554"/>
    <lineage>
        <taxon>Bacteria</taxon>
        <taxon>Bacillati</taxon>
        <taxon>Mycoplasmatota</taxon>
        <taxon>Mycoplasmoidales</taxon>
        <taxon>Metamycoplasmataceae</taxon>
        <taxon>Mycoplasmopsis</taxon>
    </lineage>
</organism>
<comment type="subunit">
    <text evidence="6 7">Homodimer.</text>
</comment>
<comment type="similarity">
    <text evidence="1 6 7">Belongs to the triosephosphate isomerase family.</text>
</comment>
<dbReference type="CDD" id="cd00311">
    <property type="entry name" value="TIM"/>
    <property type="match status" value="1"/>
</dbReference>
<dbReference type="GO" id="GO:0005829">
    <property type="term" value="C:cytosol"/>
    <property type="evidence" value="ECO:0007669"/>
    <property type="project" value="TreeGrafter"/>
</dbReference>
<dbReference type="EMBL" id="JZXN01000011">
    <property type="protein sequence ID" value="KKB26989.1"/>
    <property type="molecule type" value="Genomic_DNA"/>
</dbReference>
<comment type="catalytic activity">
    <reaction evidence="6 7">
        <text>D-glyceraldehyde 3-phosphate = dihydroxyacetone phosphate</text>
        <dbReference type="Rhea" id="RHEA:18585"/>
        <dbReference type="ChEBI" id="CHEBI:57642"/>
        <dbReference type="ChEBI" id="CHEBI:59776"/>
        <dbReference type="EC" id="5.3.1.1"/>
    </reaction>
</comment>
<dbReference type="PANTHER" id="PTHR21139:SF42">
    <property type="entry name" value="TRIOSEPHOSPHATE ISOMERASE"/>
    <property type="match status" value="1"/>
</dbReference>
<dbReference type="GO" id="GO:0019563">
    <property type="term" value="P:glycerol catabolic process"/>
    <property type="evidence" value="ECO:0007669"/>
    <property type="project" value="TreeGrafter"/>
</dbReference>
<evidence type="ECO:0000256" key="6">
    <source>
        <dbReference type="HAMAP-Rule" id="MF_00147"/>
    </source>
</evidence>
<name>A0A0F5H110_9BACT</name>
<dbReference type="NCBIfam" id="TIGR00419">
    <property type="entry name" value="tim"/>
    <property type="match status" value="1"/>
</dbReference>
<dbReference type="UniPathway" id="UPA00109">
    <property type="reaction ID" value="UER00189"/>
</dbReference>
<evidence type="ECO:0000256" key="2">
    <source>
        <dbReference type="ARBA" id="ARBA00022432"/>
    </source>
</evidence>
<keyword evidence="2 6" id="KW-0312">Gluconeogenesis</keyword>
<dbReference type="STRING" id="29561.MM26B8_02630"/>